<evidence type="ECO:0000259" key="1">
    <source>
        <dbReference type="Pfam" id="PF05190"/>
    </source>
</evidence>
<keyword evidence="3" id="KW-1185">Reference proteome</keyword>
<protein>
    <submittedName>
        <fullName evidence="2">DNA mismatch repair protein msh2</fullName>
    </submittedName>
</protein>
<reference evidence="3" key="1">
    <citation type="submission" date="2017-01" db="EMBL/GenBank/DDBJ databases">
        <authorList>
            <person name="Wang Y."/>
            <person name="White M."/>
            <person name="Kvist S."/>
            <person name="Moncalvo J.-M."/>
        </authorList>
    </citation>
    <scope>NUCLEOTIDE SEQUENCE [LARGE SCALE GENOMIC DNA]</scope>
    <source>
        <strain evidence="3">COL-18-3</strain>
    </source>
</reference>
<dbReference type="GO" id="GO:0006298">
    <property type="term" value="P:mismatch repair"/>
    <property type="evidence" value="ECO:0007669"/>
    <property type="project" value="InterPro"/>
</dbReference>
<dbReference type="OrthoDB" id="295033at2759"/>
<gene>
    <name evidence="2" type="ORF">AX774_g3089</name>
</gene>
<dbReference type="GO" id="GO:0005524">
    <property type="term" value="F:ATP binding"/>
    <property type="evidence" value="ECO:0007669"/>
    <property type="project" value="InterPro"/>
</dbReference>
<proteinExistence type="predicted"/>
<name>A0A1R1PR94_ZANCU</name>
<dbReference type="Pfam" id="PF05190">
    <property type="entry name" value="MutS_IV"/>
    <property type="match status" value="1"/>
</dbReference>
<accession>A0A1R1PR94</accession>
<feature type="domain" description="DNA mismatch repair protein MutS clamp" evidence="1">
    <location>
        <begin position="4"/>
        <end position="60"/>
    </location>
</feature>
<evidence type="ECO:0000313" key="2">
    <source>
        <dbReference type="EMBL" id="OMH83402.1"/>
    </source>
</evidence>
<dbReference type="AlphaFoldDB" id="A0A1R1PR94"/>
<evidence type="ECO:0000313" key="3">
    <source>
        <dbReference type="Proteomes" id="UP000188320"/>
    </source>
</evidence>
<dbReference type="Proteomes" id="UP000188320">
    <property type="component" value="Unassembled WGS sequence"/>
</dbReference>
<dbReference type="Gene3D" id="1.10.1420.10">
    <property type="match status" value="1"/>
</dbReference>
<comment type="caution">
    <text evidence="2">The sequence shown here is derived from an EMBL/GenBank/DDBJ whole genome shotgun (WGS) entry which is preliminary data.</text>
</comment>
<organism evidence="2 3">
    <name type="scientific">Zancudomyces culisetae</name>
    <name type="common">Gut fungus</name>
    <name type="synonym">Smittium culisetae</name>
    <dbReference type="NCBI Taxonomy" id="1213189"/>
    <lineage>
        <taxon>Eukaryota</taxon>
        <taxon>Fungi</taxon>
        <taxon>Fungi incertae sedis</taxon>
        <taxon>Zoopagomycota</taxon>
        <taxon>Kickxellomycotina</taxon>
        <taxon>Harpellomycetes</taxon>
        <taxon>Harpellales</taxon>
        <taxon>Legeriomycetaceae</taxon>
        <taxon>Zancudomyces</taxon>
    </lineage>
</organism>
<dbReference type="GO" id="GO:0030983">
    <property type="term" value="F:mismatched DNA binding"/>
    <property type="evidence" value="ECO:0007669"/>
    <property type="project" value="InterPro"/>
</dbReference>
<dbReference type="InterPro" id="IPR007861">
    <property type="entry name" value="DNA_mismatch_repair_MutS_clamp"/>
</dbReference>
<dbReference type="EMBL" id="LSSK01000419">
    <property type="protein sequence ID" value="OMH83402.1"/>
    <property type="molecule type" value="Genomic_DNA"/>
</dbReference>
<sequence length="80" mass="9627">MDQTLQKMHSEQEQTSMDLGMEMDKKLKLEQSPTYGYCFRLSRNDASCLRNKQSKYHELMSGTWTCRHHTTERKAVWLRR</sequence>